<dbReference type="InterPro" id="IPR006439">
    <property type="entry name" value="HAD-SF_hydro_IA"/>
</dbReference>
<dbReference type="EMBL" id="AP024355">
    <property type="protein sequence ID" value="BCR04018.1"/>
    <property type="molecule type" value="Genomic_DNA"/>
</dbReference>
<evidence type="ECO:0000256" key="5">
    <source>
        <dbReference type="ARBA" id="ARBA00039666"/>
    </source>
</evidence>
<organism evidence="6 7">
    <name type="scientific">Desulfuromonas versatilis</name>
    <dbReference type="NCBI Taxonomy" id="2802975"/>
    <lineage>
        <taxon>Bacteria</taxon>
        <taxon>Pseudomonadati</taxon>
        <taxon>Thermodesulfobacteriota</taxon>
        <taxon>Desulfuromonadia</taxon>
        <taxon>Desulfuromonadales</taxon>
        <taxon>Desulfuromonadaceae</taxon>
        <taxon>Desulfuromonas</taxon>
    </lineage>
</organism>
<keyword evidence="3" id="KW-0479">Metal-binding</keyword>
<evidence type="ECO:0000256" key="2">
    <source>
        <dbReference type="ARBA" id="ARBA00007958"/>
    </source>
</evidence>
<name>A0ABN6DV86_9BACT</name>
<dbReference type="PANTHER" id="PTHR19288:SF46">
    <property type="entry name" value="HALOACID DEHALOGENASE-LIKE HYDROLASE DOMAIN-CONTAINING PROTEIN 2"/>
    <property type="match status" value="1"/>
</dbReference>
<proteinExistence type="inferred from homology"/>
<reference evidence="6 7" key="1">
    <citation type="journal article" date="2016" name="C (Basel)">
        <title>Selective Growth of and Electricity Production by Marine Exoelectrogenic Bacteria in Self-Aggregated Hydrogel of Microbially Reduced Graphene Oxide.</title>
        <authorList>
            <person name="Yoshida N."/>
            <person name="Goto Y."/>
            <person name="Miyata Y."/>
        </authorList>
    </citation>
    <scope>NUCLEOTIDE SEQUENCE [LARGE SCALE GENOMIC DNA]</scope>
    <source>
        <strain evidence="6 7">NIT-T3</strain>
    </source>
</reference>
<dbReference type="NCBIfam" id="TIGR01460">
    <property type="entry name" value="HAD-SF-IIA"/>
    <property type="match status" value="1"/>
</dbReference>
<comment type="cofactor">
    <cofactor evidence="1">
        <name>Mg(2+)</name>
        <dbReference type="ChEBI" id="CHEBI:18420"/>
    </cofactor>
</comment>
<evidence type="ECO:0000313" key="6">
    <source>
        <dbReference type="EMBL" id="BCR04018.1"/>
    </source>
</evidence>
<evidence type="ECO:0000256" key="4">
    <source>
        <dbReference type="ARBA" id="ARBA00022842"/>
    </source>
</evidence>
<dbReference type="InterPro" id="IPR006355">
    <property type="entry name" value="LHPP/HDHD2"/>
</dbReference>
<sequence length="262" mass="28466">MGALLFDLDGVIYQAGKPIEGARQTIAWVRKKGIAHLFLTNTSSRPRSALVERLARMGIEADESQILTPSVVAADWLRRRHAGPVALFVPEATQAEFTGLPLLDPGDESGAAAVVVGFLGEQWDFARLNRAFRLLMEEPRPQLIALGMSRYWRASRGLSLDVAPFVVALEHAAGVQARVLGKPAPEFFRAALETLGTPAEQTFMVGDDIRGDIEGAQRAGLQGLLVRTGKFRPTDLGLEVCPEGVLDSVADLPAWWESRRGS</sequence>
<evidence type="ECO:0000313" key="7">
    <source>
        <dbReference type="Proteomes" id="UP001319827"/>
    </source>
</evidence>
<dbReference type="Pfam" id="PF13344">
    <property type="entry name" value="Hydrolase_6"/>
    <property type="match status" value="1"/>
</dbReference>
<dbReference type="RefSeq" id="WP_221251445.1">
    <property type="nucleotide sequence ID" value="NZ_AP024355.1"/>
</dbReference>
<dbReference type="GO" id="GO:0016787">
    <property type="term" value="F:hydrolase activity"/>
    <property type="evidence" value="ECO:0007669"/>
    <property type="project" value="UniProtKB-KW"/>
</dbReference>
<reference evidence="6 7" key="2">
    <citation type="journal article" date="2021" name="Int. J. Syst. Evol. Microbiol.">
        <title>Isolation and Polyphasic Characterization of Desulfuromonas versatilis sp. Nov., an Electrogenic Bacteria Capable of Versatile Metabolism Isolated from a Graphene Oxide-Reducing Enrichment Culture.</title>
        <authorList>
            <person name="Xie L."/>
            <person name="Yoshida N."/>
            <person name="Ishii S."/>
            <person name="Meng L."/>
        </authorList>
    </citation>
    <scope>NUCLEOTIDE SEQUENCE [LARGE SCALE GENOMIC DNA]</scope>
    <source>
        <strain evidence="6 7">NIT-T3</strain>
    </source>
</reference>
<protein>
    <recommendedName>
        <fullName evidence="5">Haloacid dehalogenase-like hydrolase domain-containing protein 2</fullName>
    </recommendedName>
</protein>
<dbReference type="PANTHER" id="PTHR19288">
    <property type="entry name" value="4-NITROPHENYLPHOSPHATASE-RELATED"/>
    <property type="match status" value="1"/>
</dbReference>
<evidence type="ECO:0000256" key="1">
    <source>
        <dbReference type="ARBA" id="ARBA00001946"/>
    </source>
</evidence>
<keyword evidence="7" id="KW-1185">Reference proteome</keyword>
<evidence type="ECO:0000256" key="3">
    <source>
        <dbReference type="ARBA" id="ARBA00022723"/>
    </source>
</evidence>
<dbReference type="Gene3D" id="3.40.50.1000">
    <property type="entry name" value="HAD superfamily/HAD-like"/>
    <property type="match status" value="2"/>
</dbReference>
<keyword evidence="6" id="KW-0378">Hydrolase</keyword>
<dbReference type="Pfam" id="PF13242">
    <property type="entry name" value="Hydrolase_like"/>
    <property type="match status" value="1"/>
</dbReference>
<gene>
    <name evidence="6" type="ORF">DESUT3_10870</name>
</gene>
<accession>A0ABN6DV86</accession>
<comment type="similarity">
    <text evidence="2">Belongs to the HAD-like hydrolase superfamily.</text>
</comment>
<dbReference type="NCBIfam" id="TIGR01549">
    <property type="entry name" value="HAD-SF-IA-v1"/>
    <property type="match status" value="1"/>
</dbReference>
<dbReference type="Proteomes" id="UP001319827">
    <property type="component" value="Chromosome"/>
</dbReference>
<dbReference type="SUPFAM" id="SSF56784">
    <property type="entry name" value="HAD-like"/>
    <property type="match status" value="1"/>
</dbReference>
<dbReference type="NCBIfam" id="TIGR01458">
    <property type="entry name" value="HAD-SF-IIA-hyp3"/>
    <property type="match status" value="1"/>
</dbReference>
<dbReference type="InterPro" id="IPR036412">
    <property type="entry name" value="HAD-like_sf"/>
</dbReference>
<dbReference type="InterPro" id="IPR023214">
    <property type="entry name" value="HAD_sf"/>
</dbReference>
<keyword evidence="4" id="KW-0460">Magnesium</keyword>
<dbReference type="InterPro" id="IPR006357">
    <property type="entry name" value="HAD-SF_hydro_IIA"/>
</dbReference>